<keyword evidence="1" id="KW-0479">Metal-binding</keyword>
<protein>
    <submittedName>
        <fullName evidence="4">L-fuculose-phosphate aldolase</fullName>
        <ecNumber evidence="4">4.1.2.17</ecNumber>
    </submittedName>
</protein>
<dbReference type="SMART" id="SM01007">
    <property type="entry name" value="Aldolase_II"/>
    <property type="match status" value="1"/>
</dbReference>
<evidence type="ECO:0000256" key="2">
    <source>
        <dbReference type="ARBA" id="ARBA00023239"/>
    </source>
</evidence>
<name>A0A931F8S6_9FIRM</name>
<dbReference type="GO" id="GO:0019323">
    <property type="term" value="P:pentose catabolic process"/>
    <property type="evidence" value="ECO:0007669"/>
    <property type="project" value="TreeGrafter"/>
</dbReference>
<dbReference type="InterPro" id="IPR001303">
    <property type="entry name" value="Aldolase_II/adducin_N"/>
</dbReference>
<dbReference type="SUPFAM" id="SSF53639">
    <property type="entry name" value="AraD/HMP-PK domain-like"/>
    <property type="match status" value="1"/>
</dbReference>
<dbReference type="Pfam" id="PF00596">
    <property type="entry name" value="Aldolase_II"/>
    <property type="match status" value="1"/>
</dbReference>
<comment type="caution">
    <text evidence="4">The sequence shown here is derived from an EMBL/GenBank/DDBJ whole genome shotgun (WGS) entry which is preliminary data.</text>
</comment>
<evidence type="ECO:0000313" key="5">
    <source>
        <dbReference type="Proteomes" id="UP000621436"/>
    </source>
</evidence>
<dbReference type="Proteomes" id="UP000621436">
    <property type="component" value="Unassembled WGS sequence"/>
</dbReference>
<keyword evidence="5" id="KW-1185">Reference proteome</keyword>
<evidence type="ECO:0000259" key="3">
    <source>
        <dbReference type="SMART" id="SM01007"/>
    </source>
</evidence>
<dbReference type="AlphaFoldDB" id="A0A931F8S6"/>
<feature type="domain" description="Class II aldolase/adducin N-terminal" evidence="3">
    <location>
        <begin position="8"/>
        <end position="184"/>
    </location>
</feature>
<dbReference type="NCBIfam" id="NF005302">
    <property type="entry name" value="PRK06833.1"/>
    <property type="match status" value="1"/>
</dbReference>
<dbReference type="InterPro" id="IPR050197">
    <property type="entry name" value="Aldolase_class_II_sugar_metab"/>
</dbReference>
<accession>A0A931F8S6</accession>
<dbReference type="RefSeq" id="WP_270452323.1">
    <property type="nucleotide sequence ID" value="NZ_JADPIE010000001.1"/>
</dbReference>
<dbReference type="GO" id="GO:0005829">
    <property type="term" value="C:cytosol"/>
    <property type="evidence" value="ECO:0007669"/>
    <property type="project" value="TreeGrafter"/>
</dbReference>
<dbReference type="PANTHER" id="PTHR22789:SF0">
    <property type="entry name" value="3-OXO-TETRONATE 4-PHOSPHATE DECARBOXYLASE-RELATED"/>
    <property type="match status" value="1"/>
</dbReference>
<keyword evidence="2 4" id="KW-0456">Lyase</keyword>
<dbReference type="Gene3D" id="3.40.225.10">
    <property type="entry name" value="Class II aldolase/adducin N-terminal domain"/>
    <property type="match status" value="1"/>
</dbReference>
<dbReference type="GO" id="GO:0046872">
    <property type="term" value="F:metal ion binding"/>
    <property type="evidence" value="ECO:0007669"/>
    <property type="project" value="UniProtKB-KW"/>
</dbReference>
<gene>
    <name evidence="4" type="ORF">I0Q91_01150</name>
</gene>
<dbReference type="InterPro" id="IPR036409">
    <property type="entry name" value="Aldolase_II/adducin_N_sf"/>
</dbReference>
<dbReference type="GO" id="GO:0008738">
    <property type="term" value="F:L-fuculose-phosphate aldolase activity"/>
    <property type="evidence" value="ECO:0007669"/>
    <property type="project" value="UniProtKB-EC"/>
</dbReference>
<evidence type="ECO:0000256" key="1">
    <source>
        <dbReference type="ARBA" id="ARBA00022723"/>
    </source>
</evidence>
<proteinExistence type="predicted"/>
<organism evidence="4 5">
    <name type="scientific">Halonatronomonas betaini</name>
    <dbReference type="NCBI Taxonomy" id="2778430"/>
    <lineage>
        <taxon>Bacteria</taxon>
        <taxon>Bacillati</taxon>
        <taxon>Bacillota</taxon>
        <taxon>Clostridia</taxon>
        <taxon>Halanaerobiales</taxon>
        <taxon>Halarsenatibacteraceae</taxon>
        <taxon>Halonatronomonas</taxon>
    </lineage>
</organism>
<dbReference type="EMBL" id="JADPIE010000001">
    <property type="protein sequence ID" value="MBF8435674.1"/>
    <property type="molecule type" value="Genomic_DNA"/>
</dbReference>
<reference evidence="4" key="1">
    <citation type="submission" date="2020-11" db="EMBL/GenBank/DDBJ databases">
        <title>Halonatronomonas betainensis gen. nov., sp. nov. a novel haloalkaliphilic representative of the family Halanaerobiacae capable of betaine degradation.</title>
        <authorList>
            <person name="Boltyanskaya Y."/>
            <person name="Kevbrin V."/>
            <person name="Detkova E."/>
            <person name="Grouzdev D.S."/>
            <person name="Koziaeva V."/>
            <person name="Zhilina T."/>
        </authorList>
    </citation>
    <scope>NUCLEOTIDE SEQUENCE</scope>
    <source>
        <strain evidence="4">Z-7014</strain>
    </source>
</reference>
<dbReference type="PANTHER" id="PTHR22789">
    <property type="entry name" value="FUCULOSE PHOSPHATE ALDOLASE"/>
    <property type="match status" value="1"/>
</dbReference>
<evidence type="ECO:0000313" key="4">
    <source>
        <dbReference type="EMBL" id="MBF8435674.1"/>
    </source>
</evidence>
<dbReference type="EC" id="4.1.2.17" evidence="4"/>
<sequence>MLLEKARKDLVKYGMKLVEHDLTKGTGGNLSIYDIEEGLMAITPSGIAYSDMEPLDIVIMNLDGEVVEGDKKPSSEEAMHRFIYKERSNINALVHAHSTYATSLSLLRQSLPPAHYMIALAGYDVRCAEYATYGTEELANNAVKAMEGRNAVLLANHGLLAGARDLPNAFNTAEEVEFVAEVYWRAKAIGEPVILPEDEMALMEEKFKSYGQVKK</sequence>